<proteinExistence type="predicted"/>
<keyword evidence="3" id="KW-1185">Reference proteome</keyword>
<evidence type="ECO:0000313" key="2">
    <source>
        <dbReference type="EMBL" id="CAG9606508.1"/>
    </source>
</evidence>
<accession>A0A9C7G697</accession>
<gene>
    <name evidence="2" type="ORF">NEOCIP111885_00196</name>
</gene>
<reference evidence="2" key="1">
    <citation type="submission" date="2021-10" db="EMBL/GenBank/DDBJ databases">
        <authorList>
            <person name="Criscuolo A."/>
        </authorList>
    </citation>
    <scope>NUCLEOTIDE SEQUENCE</scope>
    <source>
        <strain evidence="2">CIP111885</strain>
    </source>
</reference>
<organism evidence="2 3">
    <name type="scientific">Pseudoneobacillus rhizosphaerae</name>
    <dbReference type="NCBI Taxonomy" id="2880968"/>
    <lineage>
        <taxon>Bacteria</taxon>
        <taxon>Bacillati</taxon>
        <taxon>Bacillota</taxon>
        <taxon>Bacilli</taxon>
        <taxon>Bacillales</taxon>
        <taxon>Bacillaceae</taxon>
        <taxon>Pseudoneobacillus</taxon>
    </lineage>
</organism>
<protein>
    <submittedName>
        <fullName evidence="2">Uncharacterized protein</fullName>
    </submittedName>
</protein>
<keyword evidence="1" id="KW-1133">Transmembrane helix</keyword>
<evidence type="ECO:0000256" key="1">
    <source>
        <dbReference type="SAM" id="Phobius"/>
    </source>
</evidence>
<dbReference type="Proteomes" id="UP000789845">
    <property type="component" value="Unassembled WGS sequence"/>
</dbReference>
<dbReference type="EMBL" id="CAKJTG010000001">
    <property type="protein sequence ID" value="CAG9606508.1"/>
    <property type="molecule type" value="Genomic_DNA"/>
</dbReference>
<comment type="caution">
    <text evidence="2">The sequence shown here is derived from an EMBL/GenBank/DDBJ whole genome shotgun (WGS) entry which is preliminary data.</text>
</comment>
<sequence>MGVSVYSNQLHPYTLSFITETRQFLFLHNYKEQALLLQILMANNALDLIAFQALVILTIYVYPSADGG</sequence>
<keyword evidence="1" id="KW-0812">Transmembrane</keyword>
<name>A0A9C7G697_9BACI</name>
<dbReference type="AlphaFoldDB" id="A0A9C7G697"/>
<feature type="transmembrane region" description="Helical" evidence="1">
    <location>
        <begin position="35"/>
        <end position="62"/>
    </location>
</feature>
<dbReference type="RefSeq" id="WP_230494791.1">
    <property type="nucleotide sequence ID" value="NZ_CAKJTG010000001.1"/>
</dbReference>
<evidence type="ECO:0000313" key="3">
    <source>
        <dbReference type="Proteomes" id="UP000789845"/>
    </source>
</evidence>
<keyword evidence="1" id="KW-0472">Membrane</keyword>